<gene>
    <name evidence="7" type="ORF">MiSe_22770</name>
</gene>
<dbReference type="PANTHER" id="PTHR43289:SF34">
    <property type="entry name" value="SERINE_THREONINE-PROTEIN KINASE YBDM-RELATED"/>
    <property type="match status" value="1"/>
</dbReference>
<dbReference type="SUPFAM" id="SSF140869">
    <property type="entry name" value="GUN4-like"/>
    <property type="match status" value="1"/>
</dbReference>
<keyword evidence="1" id="KW-0808">Transferase</keyword>
<keyword evidence="7" id="KW-0723">Serine/threonine-protein kinase</keyword>
<evidence type="ECO:0000259" key="6">
    <source>
        <dbReference type="PROSITE" id="PS50011"/>
    </source>
</evidence>
<comment type="caution">
    <text evidence="7">The sequence shown here is derived from an EMBL/GenBank/DDBJ whole genome shotgun (WGS) entry which is preliminary data.</text>
</comment>
<dbReference type="InterPro" id="IPR037215">
    <property type="entry name" value="GUN4-like_sf"/>
</dbReference>
<evidence type="ECO:0000313" key="8">
    <source>
        <dbReference type="Proteomes" id="UP001050975"/>
    </source>
</evidence>
<dbReference type="PROSITE" id="PS00107">
    <property type="entry name" value="PROTEIN_KINASE_ATP"/>
    <property type="match status" value="1"/>
</dbReference>
<reference evidence="7" key="1">
    <citation type="submission" date="2019-10" db="EMBL/GenBank/DDBJ databases">
        <title>Draft genome sequece of Microseira wollei NIES-4236.</title>
        <authorList>
            <person name="Yamaguchi H."/>
            <person name="Suzuki S."/>
            <person name="Kawachi M."/>
        </authorList>
    </citation>
    <scope>NUCLEOTIDE SEQUENCE</scope>
    <source>
        <strain evidence="7">NIES-4236</strain>
    </source>
</reference>
<sequence>MFRDGQELQGGRYRIETILGRGGFGMTYKALHAEFNTHIVLKTPDPTLQNDPEYTSYVRKFRREGRLLTQLCQRCRHPHIVSVNDLFDEGNTPCLVMEFIPGENLFHLVRSRGKLPEAEAVQYIRQVASALDVVHREGIVHRDVHPGNIMLRSNSTGGNSVSAVLIDFGLAVEIVPISISSKLFGNPIFAPYELLNKKPGYSDPRVDIYTLAASLYYAVTGEYPTKAYDRRDGEELIPPQSHVASLSDELNRAIIAGMEFEAKKRPQSVSDWLALFPSQEDSEQVPARYQKLRDLLKAGKWKEADKETAKVMLQVAGREKEGWLDSDSIQNFPCEDLRAIDQLWVKYSNGRFGFSVQKRIWQEVGDVEDLETEHRLGDRLGWRVKDEWLNYNDLTFSLNAPLGHLPRGGGRWWVGGGWVVRAVYSVRRDIQIFFSRVETCKL</sequence>
<dbReference type="GO" id="GO:0004674">
    <property type="term" value="F:protein serine/threonine kinase activity"/>
    <property type="evidence" value="ECO:0007669"/>
    <property type="project" value="UniProtKB-KW"/>
</dbReference>
<keyword evidence="3 7" id="KW-0418">Kinase</keyword>
<evidence type="ECO:0000256" key="3">
    <source>
        <dbReference type="ARBA" id="ARBA00022777"/>
    </source>
</evidence>
<evidence type="ECO:0000256" key="1">
    <source>
        <dbReference type="ARBA" id="ARBA00022679"/>
    </source>
</evidence>
<dbReference type="EMBL" id="BLAY01000030">
    <property type="protein sequence ID" value="GET37524.1"/>
    <property type="molecule type" value="Genomic_DNA"/>
</dbReference>
<dbReference type="Proteomes" id="UP001050975">
    <property type="component" value="Unassembled WGS sequence"/>
</dbReference>
<evidence type="ECO:0000256" key="5">
    <source>
        <dbReference type="PROSITE-ProRule" id="PRU10141"/>
    </source>
</evidence>
<evidence type="ECO:0000256" key="2">
    <source>
        <dbReference type="ARBA" id="ARBA00022741"/>
    </source>
</evidence>
<keyword evidence="4 5" id="KW-0067">ATP-binding</keyword>
<dbReference type="InterPro" id="IPR000719">
    <property type="entry name" value="Prot_kinase_dom"/>
</dbReference>
<feature type="binding site" evidence="5">
    <location>
        <position position="42"/>
    </location>
    <ligand>
        <name>ATP</name>
        <dbReference type="ChEBI" id="CHEBI:30616"/>
    </ligand>
</feature>
<dbReference type="Pfam" id="PF05419">
    <property type="entry name" value="GUN4"/>
    <property type="match status" value="1"/>
</dbReference>
<dbReference type="CDD" id="cd14014">
    <property type="entry name" value="STKc_PknB_like"/>
    <property type="match status" value="1"/>
</dbReference>
<dbReference type="SUPFAM" id="SSF56112">
    <property type="entry name" value="Protein kinase-like (PK-like)"/>
    <property type="match status" value="1"/>
</dbReference>
<evidence type="ECO:0000256" key="4">
    <source>
        <dbReference type="ARBA" id="ARBA00022840"/>
    </source>
</evidence>
<dbReference type="Gene3D" id="1.10.510.10">
    <property type="entry name" value="Transferase(Phosphotransferase) domain 1"/>
    <property type="match status" value="1"/>
</dbReference>
<evidence type="ECO:0000313" key="7">
    <source>
        <dbReference type="EMBL" id="GET37524.1"/>
    </source>
</evidence>
<proteinExistence type="predicted"/>
<organism evidence="7 8">
    <name type="scientific">Microseira wollei NIES-4236</name>
    <dbReference type="NCBI Taxonomy" id="2530354"/>
    <lineage>
        <taxon>Bacteria</taxon>
        <taxon>Bacillati</taxon>
        <taxon>Cyanobacteriota</taxon>
        <taxon>Cyanophyceae</taxon>
        <taxon>Oscillatoriophycideae</taxon>
        <taxon>Aerosakkonematales</taxon>
        <taxon>Aerosakkonemataceae</taxon>
        <taxon>Microseira</taxon>
    </lineage>
</organism>
<dbReference type="GO" id="GO:0005524">
    <property type="term" value="F:ATP binding"/>
    <property type="evidence" value="ECO:0007669"/>
    <property type="project" value="UniProtKB-UniRule"/>
</dbReference>
<dbReference type="Gene3D" id="3.30.200.20">
    <property type="entry name" value="Phosphorylase Kinase, domain 1"/>
    <property type="match status" value="1"/>
</dbReference>
<dbReference type="InterPro" id="IPR017441">
    <property type="entry name" value="Protein_kinase_ATP_BS"/>
</dbReference>
<dbReference type="CDD" id="cd16383">
    <property type="entry name" value="GUN4"/>
    <property type="match status" value="1"/>
</dbReference>
<dbReference type="RefSeq" id="WP_226579152.1">
    <property type="nucleotide sequence ID" value="NZ_BLAY01000030.1"/>
</dbReference>
<name>A0AAV3WGI2_9CYAN</name>
<keyword evidence="2 5" id="KW-0547">Nucleotide-binding</keyword>
<dbReference type="Gene3D" id="1.10.10.1770">
    <property type="entry name" value="Gun4-like"/>
    <property type="match status" value="1"/>
</dbReference>
<feature type="domain" description="Protein kinase" evidence="6">
    <location>
        <begin position="13"/>
        <end position="276"/>
    </location>
</feature>
<protein>
    <submittedName>
        <fullName evidence="7">Serine/threonine protein kinase</fullName>
    </submittedName>
</protein>
<keyword evidence="8" id="KW-1185">Reference proteome</keyword>
<dbReference type="AlphaFoldDB" id="A0AAV3WGI2"/>
<dbReference type="Pfam" id="PF00069">
    <property type="entry name" value="Pkinase"/>
    <property type="match status" value="1"/>
</dbReference>
<dbReference type="PANTHER" id="PTHR43289">
    <property type="entry name" value="MITOGEN-ACTIVATED PROTEIN KINASE KINASE KINASE 20-RELATED"/>
    <property type="match status" value="1"/>
</dbReference>
<accession>A0AAV3WGI2</accession>
<dbReference type="Gene3D" id="1.25.40.620">
    <property type="match status" value="1"/>
</dbReference>
<dbReference type="InterPro" id="IPR008629">
    <property type="entry name" value="GUN4-like"/>
</dbReference>
<dbReference type="PROSITE" id="PS50011">
    <property type="entry name" value="PROTEIN_KINASE_DOM"/>
    <property type="match status" value="1"/>
</dbReference>
<dbReference type="InterPro" id="IPR011009">
    <property type="entry name" value="Kinase-like_dom_sf"/>
</dbReference>